<evidence type="ECO:0000313" key="6">
    <source>
        <dbReference type="Proteomes" id="UP000252519"/>
    </source>
</evidence>
<dbReference type="PANTHER" id="PTHR46219">
    <property type="entry name" value="PROTEIN CBG11138"/>
    <property type="match status" value="1"/>
</dbReference>
<dbReference type="Proteomes" id="UP000252519">
    <property type="component" value="Unassembled WGS sequence"/>
</dbReference>
<evidence type="ECO:0000259" key="4">
    <source>
        <dbReference type="PROSITE" id="PS51670"/>
    </source>
</evidence>
<proteinExistence type="predicted"/>
<feature type="domain" description="ShKT" evidence="4">
    <location>
        <begin position="161"/>
        <end position="201"/>
    </location>
</feature>
<dbReference type="Gene3D" id="1.10.10.1870">
    <property type="entry name" value="ShTK domain-like"/>
    <property type="match status" value="1"/>
</dbReference>
<gene>
    <name evidence="5" type="ORF">ANCCAN_10394</name>
</gene>
<dbReference type="FunFam" id="1.10.10.1940:FF:000002">
    <property type="entry name" value="PHAryngeal gland Toxin-related"/>
    <property type="match status" value="1"/>
</dbReference>
<dbReference type="Gene3D" id="1.10.10.1940">
    <property type="match status" value="1"/>
</dbReference>
<reference evidence="5 6" key="1">
    <citation type="submission" date="2014-10" db="EMBL/GenBank/DDBJ databases">
        <title>Draft genome of the hookworm Ancylostoma caninum.</title>
        <authorList>
            <person name="Mitreva M."/>
        </authorList>
    </citation>
    <scope>NUCLEOTIDE SEQUENCE [LARGE SCALE GENOMIC DNA]</scope>
    <source>
        <strain evidence="5 6">Baltimore</strain>
    </source>
</reference>
<comment type="caution">
    <text evidence="3">Lacks conserved residue(s) required for the propagation of feature annotation.</text>
</comment>
<feature type="domain" description="ShKT" evidence="4">
    <location>
        <begin position="114"/>
        <end position="154"/>
    </location>
</feature>
<keyword evidence="6" id="KW-1185">Reference proteome</keyword>
<dbReference type="PROSITE" id="PS51670">
    <property type="entry name" value="SHKT"/>
    <property type="match status" value="2"/>
</dbReference>
<evidence type="ECO:0000256" key="1">
    <source>
        <dbReference type="ARBA" id="ARBA00022729"/>
    </source>
</evidence>
<dbReference type="OrthoDB" id="5863778at2759"/>
<organism evidence="5 6">
    <name type="scientific">Ancylostoma caninum</name>
    <name type="common">Dog hookworm</name>
    <dbReference type="NCBI Taxonomy" id="29170"/>
    <lineage>
        <taxon>Eukaryota</taxon>
        <taxon>Metazoa</taxon>
        <taxon>Ecdysozoa</taxon>
        <taxon>Nematoda</taxon>
        <taxon>Chromadorea</taxon>
        <taxon>Rhabditida</taxon>
        <taxon>Rhabditina</taxon>
        <taxon>Rhabditomorpha</taxon>
        <taxon>Strongyloidea</taxon>
        <taxon>Ancylostomatidae</taxon>
        <taxon>Ancylostomatinae</taxon>
        <taxon>Ancylostoma</taxon>
    </lineage>
</organism>
<dbReference type="SMART" id="SM00254">
    <property type="entry name" value="ShKT"/>
    <property type="match status" value="2"/>
</dbReference>
<evidence type="ECO:0000256" key="3">
    <source>
        <dbReference type="PROSITE-ProRule" id="PRU01005"/>
    </source>
</evidence>
<keyword evidence="1" id="KW-0732">Signal</keyword>
<dbReference type="AlphaFoldDB" id="A0A368GGW1"/>
<dbReference type="PANTHER" id="PTHR46219:SF5">
    <property type="entry name" value="SHKT DOMAIN-CONTAINING PROTEIN"/>
    <property type="match status" value="1"/>
</dbReference>
<accession>A0A368GGW1</accession>
<dbReference type="InterPro" id="IPR003582">
    <property type="entry name" value="ShKT_dom"/>
</dbReference>
<keyword evidence="2" id="KW-1015">Disulfide bond</keyword>
<sequence>MIYKTSPVPWPPYLRRSSLCLFMEFKLSTWCALMVELECFLLVRLLLYDKHLVCSGYCASPAQACITTMTGPMCCDLRMIVTVTMPGVVPAPQVPQVSPTVAPQVSPVAGTNACFDRVDPKTGVTDCPSKAYLCNNSLYAQLMAEQCPLTCGKCTPVTSTCRDYVDPKTGVSNCPQLVAYCTNPLYQQLMKEQCPKTCRYCV</sequence>
<protein>
    <submittedName>
        <fullName evidence="5">ShTK domain protein</fullName>
    </submittedName>
</protein>
<dbReference type="STRING" id="29170.A0A368GGW1"/>
<name>A0A368GGW1_ANCCA</name>
<dbReference type="EMBL" id="JOJR01000151">
    <property type="protein sequence ID" value="RCN43623.1"/>
    <property type="molecule type" value="Genomic_DNA"/>
</dbReference>
<comment type="caution">
    <text evidence="5">The sequence shown here is derived from an EMBL/GenBank/DDBJ whole genome shotgun (WGS) entry which is preliminary data.</text>
</comment>
<dbReference type="Pfam" id="PF01549">
    <property type="entry name" value="ShK"/>
    <property type="match status" value="2"/>
</dbReference>
<evidence type="ECO:0000256" key="2">
    <source>
        <dbReference type="ARBA" id="ARBA00023157"/>
    </source>
</evidence>
<evidence type="ECO:0000313" key="5">
    <source>
        <dbReference type="EMBL" id="RCN43623.1"/>
    </source>
</evidence>